<protein>
    <submittedName>
        <fullName evidence="1">DUF3108 domain-containing protein</fullName>
    </submittedName>
</protein>
<dbReference type="AlphaFoldDB" id="A0A2S5AB38"/>
<dbReference type="Proteomes" id="UP000237310">
    <property type="component" value="Unassembled WGS sequence"/>
</dbReference>
<evidence type="ECO:0000313" key="1">
    <source>
        <dbReference type="EMBL" id="POY39800.1"/>
    </source>
</evidence>
<comment type="caution">
    <text evidence="1">The sequence shown here is derived from an EMBL/GenBank/DDBJ whole genome shotgun (WGS) entry which is preliminary data.</text>
</comment>
<organism evidence="1 2">
    <name type="scientific">Flavobacterium alvei</name>
    <dbReference type="NCBI Taxonomy" id="2080416"/>
    <lineage>
        <taxon>Bacteria</taxon>
        <taxon>Pseudomonadati</taxon>
        <taxon>Bacteroidota</taxon>
        <taxon>Flavobacteriia</taxon>
        <taxon>Flavobacteriales</taxon>
        <taxon>Flavobacteriaceae</taxon>
        <taxon>Flavobacterium</taxon>
    </lineage>
</organism>
<dbReference type="OrthoDB" id="9808473at2"/>
<dbReference type="RefSeq" id="WP_103805688.1">
    <property type="nucleotide sequence ID" value="NZ_PQVG01000004.1"/>
</dbReference>
<sequence>MKKIILVLIGFAVLGFTPQKESAFDVGEQFVFRVHYQFVQAGYATLEIKEAIINKKKVFKVIGKGYTTGVSRFFFKVDDTFESYIDKETGSPYQYVRKTDEGGYTKNQEGFFNPSENKVLVKDYKHNTEKTFSIPKNTQDILSSFYYLRNYPNIDKMKVGEFVAIDMFFDDKTTKFRLKFIGREDIRTKFGIVSTMIFRPLVQTGRVFKEEESLTVWISDDNNKLPVRIKASLLVGSIKADLDSYKGLKFPLKVKKNKRS</sequence>
<gene>
    <name evidence="1" type="ORF">C3L50_08190</name>
</gene>
<dbReference type="InterPro" id="IPR021457">
    <property type="entry name" value="DUF3108"/>
</dbReference>
<proteinExistence type="predicted"/>
<evidence type="ECO:0000313" key="2">
    <source>
        <dbReference type="Proteomes" id="UP000237310"/>
    </source>
</evidence>
<name>A0A2S5AB38_9FLAO</name>
<keyword evidence="2" id="KW-1185">Reference proteome</keyword>
<dbReference type="EMBL" id="PQVG01000004">
    <property type="protein sequence ID" value="POY39800.1"/>
    <property type="molecule type" value="Genomic_DNA"/>
</dbReference>
<dbReference type="Pfam" id="PF11306">
    <property type="entry name" value="DUF3108"/>
    <property type="match status" value="1"/>
</dbReference>
<accession>A0A2S5AB38</accession>
<reference evidence="1 2" key="1">
    <citation type="submission" date="2018-01" db="EMBL/GenBank/DDBJ databases">
        <authorList>
            <person name="Gaut B.S."/>
            <person name="Morton B.R."/>
            <person name="Clegg M.T."/>
            <person name="Duvall M.R."/>
        </authorList>
    </citation>
    <scope>NUCLEOTIDE SEQUENCE [LARGE SCALE GENOMIC DNA]</scope>
    <source>
        <strain evidence="1 2">HR-AY</strain>
    </source>
</reference>